<dbReference type="InterPro" id="IPR029058">
    <property type="entry name" value="AB_hydrolase_fold"/>
</dbReference>
<keyword evidence="2" id="KW-0378">Hydrolase</keyword>
<evidence type="ECO:0000259" key="4">
    <source>
        <dbReference type="Pfam" id="PF01764"/>
    </source>
</evidence>
<name>A0A9W6Z4W5_AMBMO</name>
<gene>
    <name evidence="5" type="ORF">Amon01_000832700</name>
</gene>
<feature type="signal peptide" evidence="3">
    <location>
        <begin position="1"/>
        <end position="18"/>
    </location>
</feature>
<dbReference type="EC" id="3.1.1.3" evidence="1"/>
<sequence length="354" mass="38744">MKSYLFLLLSLFATIATPSPVKLAQRDGETTPFKLTNTDLYDDIVQTARYADASYCISTINGVKLGQLNEACTEVSCADAEDDVYVVDVVDNISHALILAQNSTKQIIIAFQGSSSLLDWIIDFTFVPVPFESYGASKGLNVNSVDATDPKVHAGFQAATDNFFQYSISVLKYLHEKYPDYEFVVTGHSLGGALASLAGVELYLMGYNPAIVSLAGPKVFSPSLAEWVDDVFNTDDYISKLQTQSVSAVESNTYTRVTHIGDIVPCLPLVEMGYEHAGSEFYINERELPQTIDKIEIRGLFQEKYEVETLGGVVVRSIDDLGGLLKDFIVVAPHLYYFVVMSACNGLAKLVGLA</sequence>
<dbReference type="SUPFAM" id="SSF53474">
    <property type="entry name" value="alpha/beta-Hydrolases"/>
    <property type="match status" value="1"/>
</dbReference>
<evidence type="ECO:0000313" key="5">
    <source>
        <dbReference type="EMBL" id="GMG56260.1"/>
    </source>
</evidence>
<protein>
    <recommendedName>
        <fullName evidence="1">triacylglycerol lipase</fullName>
        <ecNumber evidence="1">3.1.1.3</ecNumber>
    </recommendedName>
</protein>
<evidence type="ECO:0000256" key="1">
    <source>
        <dbReference type="ARBA" id="ARBA00013279"/>
    </source>
</evidence>
<dbReference type="Gene3D" id="3.40.50.1820">
    <property type="entry name" value="alpha/beta hydrolase"/>
    <property type="match status" value="1"/>
</dbReference>
<keyword evidence="3" id="KW-0732">Signal</keyword>
<keyword evidence="6" id="KW-1185">Reference proteome</keyword>
<evidence type="ECO:0000313" key="6">
    <source>
        <dbReference type="Proteomes" id="UP001165063"/>
    </source>
</evidence>
<comment type="caution">
    <text evidence="5">The sequence shown here is derived from an EMBL/GenBank/DDBJ whole genome shotgun (WGS) entry which is preliminary data.</text>
</comment>
<feature type="chain" id="PRO_5040875253" description="triacylglycerol lipase" evidence="3">
    <location>
        <begin position="19"/>
        <end position="354"/>
    </location>
</feature>
<dbReference type="GO" id="GO:0006629">
    <property type="term" value="P:lipid metabolic process"/>
    <property type="evidence" value="ECO:0007669"/>
    <property type="project" value="InterPro"/>
</dbReference>
<accession>A0A9W6Z4W5</accession>
<dbReference type="InterPro" id="IPR051299">
    <property type="entry name" value="AB_hydrolase_lip/est"/>
</dbReference>
<dbReference type="AlphaFoldDB" id="A0A9W6Z4W5"/>
<organism evidence="5 6">
    <name type="scientific">Ambrosiozyma monospora</name>
    <name type="common">Yeast</name>
    <name type="synonym">Endomycopsis monosporus</name>
    <dbReference type="NCBI Taxonomy" id="43982"/>
    <lineage>
        <taxon>Eukaryota</taxon>
        <taxon>Fungi</taxon>
        <taxon>Dikarya</taxon>
        <taxon>Ascomycota</taxon>
        <taxon>Saccharomycotina</taxon>
        <taxon>Pichiomycetes</taxon>
        <taxon>Pichiales</taxon>
        <taxon>Pichiaceae</taxon>
        <taxon>Ambrosiozyma</taxon>
    </lineage>
</organism>
<dbReference type="GO" id="GO:0004806">
    <property type="term" value="F:triacylglycerol lipase activity"/>
    <property type="evidence" value="ECO:0007669"/>
    <property type="project" value="UniProtKB-EC"/>
</dbReference>
<dbReference type="PANTHER" id="PTHR46640">
    <property type="entry name" value="TRIACYLGLYCEROL LIPASE, PUTATIVE (AFU_ORTHOLOGUE AFUA_6G06510)-RELATED"/>
    <property type="match status" value="1"/>
</dbReference>
<dbReference type="OrthoDB" id="406844at2759"/>
<dbReference type="EMBL" id="BSXU01007139">
    <property type="protein sequence ID" value="GMG56260.1"/>
    <property type="molecule type" value="Genomic_DNA"/>
</dbReference>
<reference evidence="5" key="1">
    <citation type="submission" date="2023-04" db="EMBL/GenBank/DDBJ databases">
        <title>Ambrosiozyma monospora NBRC 1965.</title>
        <authorList>
            <person name="Ichikawa N."/>
            <person name="Sato H."/>
            <person name="Tonouchi N."/>
        </authorList>
    </citation>
    <scope>NUCLEOTIDE SEQUENCE</scope>
    <source>
        <strain evidence="5">NBRC 1965</strain>
    </source>
</reference>
<dbReference type="Pfam" id="PF01764">
    <property type="entry name" value="Lipase_3"/>
    <property type="match status" value="1"/>
</dbReference>
<dbReference type="InterPro" id="IPR002921">
    <property type="entry name" value="Fungal_lipase-type"/>
</dbReference>
<dbReference type="CDD" id="cd00519">
    <property type="entry name" value="Lipase_3"/>
    <property type="match status" value="1"/>
</dbReference>
<dbReference type="PANTHER" id="PTHR46640:SF3">
    <property type="entry name" value="LIPASE LIH1-RELATED"/>
    <property type="match status" value="1"/>
</dbReference>
<feature type="domain" description="Fungal lipase-type" evidence="4">
    <location>
        <begin position="108"/>
        <end position="270"/>
    </location>
</feature>
<dbReference type="Proteomes" id="UP001165063">
    <property type="component" value="Unassembled WGS sequence"/>
</dbReference>
<proteinExistence type="predicted"/>
<evidence type="ECO:0000256" key="2">
    <source>
        <dbReference type="ARBA" id="ARBA00022801"/>
    </source>
</evidence>
<evidence type="ECO:0000256" key="3">
    <source>
        <dbReference type="SAM" id="SignalP"/>
    </source>
</evidence>